<keyword evidence="2" id="KW-0479">Metal-binding</keyword>
<dbReference type="Gene3D" id="2.30.29.30">
    <property type="entry name" value="Pleckstrin-homology domain (PH domain)/Phosphotyrosine-binding domain (PTB)"/>
    <property type="match status" value="1"/>
</dbReference>
<dbReference type="PRINTS" id="PR00405">
    <property type="entry name" value="REVINTRACTNG"/>
</dbReference>
<feature type="compositionally biased region" description="Polar residues" evidence="6">
    <location>
        <begin position="1"/>
        <end position="18"/>
    </location>
</feature>
<dbReference type="PANTHER" id="PTHR23180">
    <property type="entry name" value="CENTAURIN/ARF"/>
    <property type="match status" value="1"/>
</dbReference>
<dbReference type="EMBL" id="PGCI01000744">
    <property type="protein sequence ID" value="PLW17818.1"/>
    <property type="molecule type" value="Genomic_DNA"/>
</dbReference>
<dbReference type="InterPro" id="IPR037278">
    <property type="entry name" value="ARFGAP/RecO"/>
</dbReference>
<proteinExistence type="predicted"/>
<dbReference type="InterPro" id="IPR001164">
    <property type="entry name" value="ArfGAP_dom"/>
</dbReference>
<dbReference type="InterPro" id="IPR027267">
    <property type="entry name" value="AH/BAR_dom_sf"/>
</dbReference>
<feature type="region of interest" description="Disordered" evidence="6">
    <location>
        <begin position="525"/>
        <end position="546"/>
    </location>
</feature>
<dbReference type="InterPro" id="IPR038508">
    <property type="entry name" value="ArfGAP_dom_sf"/>
</dbReference>
<evidence type="ECO:0000259" key="7">
    <source>
        <dbReference type="PROSITE" id="PS50003"/>
    </source>
</evidence>
<reference evidence="9 10" key="1">
    <citation type="submission" date="2017-11" db="EMBL/GenBank/DDBJ databases">
        <title>De novo assembly and phasing of dikaryotic genomes from two isolates of Puccinia coronata f. sp. avenae, the causal agent of oat crown rust.</title>
        <authorList>
            <person name="Miller M.E."/>
            <person name="Zhang Y."/>
            <person name="Omidvar V."/>
            <person name="Sperschneider J."/>
            <person name="Schwessinger B."/>
            <person name="Raley C."/>
            <person name="Palmer J.M."/>
            <person name="Garnica D."/>
            <person name="Upadhyaya N."/>
            <person name="Rathjen J."/>
            <person name="Taylor J.M."/>
            <person name="Park R.F."/>
            <person name="Dodds P.N."/>
            <person name="Hirsch C.D."/>
            <person name="Kianian S.F."/>
            <person name="Figueroa M."/>
        </authorList>
    </citation>
    <scope>NUCLEOTIDE SEQUENCE [LARGE SCALE GENOMIC DNA]</scope>
    <source>
        <strain evidence="9">12SD80</strain>
    </source>
</reference>
<evidence type="ECO:0008006" key="11">
    <source>
        <dbReference type="Google" id="ProtNLM"/>
    </source>
</evidence>
<dbReference type="Gene3D" id="1.10.220.150">
    <property type="entry name" value="Arf GTPase activating protein"/>
    <property type="match status" value="1"/>
</dbReference>
<evidence type="ECO:0000256" key="4">
    <source>
        <dbReference type="ARBA" id="ARBA00022833"/>
    </source>
</evidence>
<dbReference type="Proteomes" id="UP000235392">
    <property type="component" value="Unassembled WGS sequence"/>
</dbReference>
<evidence type="ECO:0000313" key="9">
    <source>
        <dbReference type="EMBL" id="PLW17818.1"/>
    </source>
</evidence>
<feature type="compositionally biased region" description="Basic and acidic residues" evidence="6">
    <location>
        <begin position="19"/>
        <end position="30"/>
    </location>
</feature>
<dbReference type="SUPFAM" id="SSF50729">
    <property type="entry name" value="PH domain-like"/>
    <property type="match status" value="1"/>
</dbReference>
<feature type="region of interest" description="Disordered" evidence="6">
    <location>
        <begin position="749"/>
        <end position="803"/>
    </location>
</feature>
<dbReference type="SMART" id="SM00233">
    <property type="entry name" value="PH"/>
    <property type="match status" value="1"/>
</dbReference>
<dbReference type="GO" id="GO:0005096">
    <property type="term" value="F:GTPase activator activity"/>
    <property type="evidence" value="ECO:0007669"/>
    <property type="project" value="UniProtKB-KW"/>
</dbReference>
<evidence type="ECO:0000313" key="10">
    <source>
        <dbReference type="Proteomes" id="UP000235392"/>
    </source>
</evidence>
<feature type="domain" description="Arf-GAP" evidence="8">
    <location>
        <begin position="860"/>
        <end position="1013"/>
    </location>
</feature>
<name>A0A2N5SX48_9BASI</name>
<evidence type="ECO:0000256" key="5">
    <source>
        <dbReference type="PROSITE-ProRule" id="PRU00288"/>
    </source>
</evidence>
<sequence>MEEYSTSTRATTAYQQRLNGEEKQQERRTASSDGQEEEEEEEEEEEQQPEEEDELGILSERIALQSQTQTQSQTHSTTTTTSSKRLQLSSLYSQSKHRLHALLPKNQQPQYMTTTSLHADSPTSNSYNTHLLLPAALSSSAFPSSSATDPIIPDAQLEDGPLLRAQLGGLEHRASQLKKSIKPLIKVFEQIHDNLCASLESDARLHQALENLDETTPACFRPLREIYHKYAKIQNRVIDEERKERVETKVLHPLRCMANNLKAMNNRKKSFLQQAKLYDEALQKYLAMKSEGEVELRKMEQMKAKVEFARVEYHHWIYEQAVFQEVEVLELLTEYMAAEDACRRSPSLETYMINNELANLRQELATRHVERETQRRAMLLHRQAWRNKLDNFLQTSPRLFDSASHSRNISGTPPRAKPLARSSYTPDLLHAHPSLNRTQELGGKLRGFAMTLTAKAFGGEEGGISSTRAQANLTIPESLPMAVSDSAESDTVPDLSSTKRIRSWSTNVQRKKEGFLLSCTKSIAAGGPQRHHNPTEQAQGTGGIPNGDAVRSWKKLWCVLAGGELREYKGDELVEPHRTGIDLRYAMVRPRKGKVERKFSFEVVTTQFVRVYQAFSSVEMDEWVAAIEASIESVLNRLIRSTWPFSLPLSYYKVRSTDIFLRGIVMCSSSSAKPTKHKFGDQQARIATLTIPKPKLGLISGRGKGQSAGNNDHHGDDCTTVVVSSNNNSSKQKASALEHHQEGSLQVEWKPFKDRMRNPSLQNPLSPADRPHFSNQLERSFTVKDDGSGSRPHNPRLHDQSTMFEDKLAPLAMSIRSDEYPWIREGLIEATEGGGEGSSASHAREEEDDDDDDDDDDDEEKRMEAIHERNWNELDILSKRSVCAECGSPHPRWASYSLGILICIKCCGIHRGLGTHISKVRSLDLDEWNDDQMRAIREIGNAQSKAIWEARLPADFQVTPAFVPLSLSNNLGSSFGSRNPDAFLLVMTRLSSGLSNVKQLVHDKYLHKKYIKD</sequence>
<dbReference type="InterPro" id="IPR045258">
    <property type="entry name" value="ACAP1/2/3-like"/>
</dbReference>
<protein>
    <recommendedName>
        <fullName evidence="11">Arf-GAP domain-containing protein</fullName>
    </recommendedName>
</protein>
<dbReference type="Pfam" id="PF01412">
    <property type="entry name" value="ArfGap"/>
    <property type="match status" value="1"/>
</dbReference>
<dbReference type="SUPFAM" id="SSF103657">
    <property type="entry name" value="BAR/IMD domain-like"/>
    <property type="match status" value="1"/>
</dbReference>
<feature type="domain" description="PH" evidence="7">
    <location>
        <begin position="537"/>
        <end position="632"/>
    </location>
</feature>
<dbReference type="AlphaFoldDB" id="A0A2N5SX48"/>
<feature type="compositionally biased region" description="Acidic residues" evidence="6">
    <location>
        <begin position="34"/>
        <end position="55"/>
    </location>
</feature>
<dbReference type="Gene3D" id="1.20.1270.60">
    <property type="entry name" value="Arfaptin homology (AH) domain/BAR domain"/>
    <property type="match status" value="1"/>
</dbReference>
<comment type="caution">
    <text evidence="9">The sequence shown here is derived from an EMBL/GenBank/DDBJ whole genome shotgun (WGS) entry which is preliminary data.</text>
</comment>
<dbReference type="FunFam" id="1.10.220.150:FF:000009">
    <property type="entry name" value="stromal membrane-associated protein 1 isoform X1"/>
    <property type="match status" value="1"/>
</dbReference>
<evidence type="ECO:0000256" key="6">
    <source>
        <dbReference type="SAM" id="MobiDB-lite"/>
    </source>
</evidence>
<dbReference type="PANTHER" id="PTHR23180:SF160">
    <property type="entry name" value="ADP-RIBOSYLATION FACTOR GTPASE-ACTIVATING PROTEIN EFFECTOR PROTEIN 1"/>
    <property type="match status" value="1"/>
</dbReference>
<dbReference type="PROSITE" id="PS50115">
    <property type="entry name" value="ARFGAP"/>
    <property type="match status" value="1"/>
</dbReference>
<feature type="compositionally biased region" description="Acidic residues" evidence="6">
    <location>
        <begin position="846"/>
        <end position="859"/>
    </location>
</feature>
<feature type="region of interest" description="Disordered" evidence="6">
    <location>
        <begin position="830"/>
        <end position="861"/>
    </location>
</feature>
<keyword evidence="1" id="KW-0343">GTPase activation</keyword>
<dbReference type="Pfam" id="PF00169">
    <property type="entry name" value="PH"/>
    <property type="match status" value="1"/>
</dbReference>
<dbReference type="InterPro" id="IPR001849">
    <property type="entry name" value="PH_domain"/>
</dbReference>
<evidence type="ECO:0000259" key="8">
    <source>
        <dbReference type="PROSITE" id="PS50115"/>
    </source>
</evidence>
<dbReference type="SMART" id="SM00105">
    <property type="entry name" value="ArfGap"/>
    <property type="match status" value="1"/>
</dbReference>
<feature type="compositionally biased region" description="Low complexity" evidence="6">
    <location>
        <begin position="64"/>
        <end position="87"/>
    </location>
</feature>
<feature type="region of interest" description="Disordered" evidence="6">
    <location>
        <begin position="1"/>
        <end position="87"/>
    </location>
</feature>
<dbReference type="PROSITE" id="PS50003">
    <property type="entry name" value="PH_DOMAIN"/>
    <property type="match status" value="1"/>
</dbReference>
<dbReference type="InterPro" id="IPR011993">
    <property type="entry name" value="PH-like_dom_sf"/>
</dbReference>
<dbReference type="SUPFAM" id="SSF57863">
    <property type="entry name" value="ArfGap/RecO-like zinc finger"/>
    <property type="match status" value="1"/>
</dbReference>
<gene>
    <name evidence="9" type="ORF">PCASD_19230</name>
</gene>
<evidence type="ECO:0000256" key="3">
    <source>
        <dbReference type="ARBA" id="ARBA00022771"/>
    </source>
</evidence>
<organism evidence="9 10">
    <name type="scientific">Puccinia coronata f. sp. avenae</name>
    <dbReference type="NCBI Taxonomy" id="200324"/>
    <lineage>
        <taxon>Eukaryota</taxon>
        <taxon>Fungi</taxon>
        <taxon>Dikarya</taxon>
        <taxon>Basidiomycota</taxon>
        <taxon>Pucciniomycotina</taxon>
        <taxon>Pucciniomycetes</taxon>
        <taxon>Pucciniales</taxon>
        <taxon>Pucciniaceae</taxon>
        <taxon>Puccinia</taxon>
    </lineage>
</organism>
<dbReference type="GO" id="GO:0008270">
    <property type="term" value="F:zinc ion binding"/>
    <property type="evidence" value="ECO:0007669"/>
    <property type="project" value="UniProtKB-KW"/>
</dbReference>
<keyword evidence="4" id="KW-0862">Zinc</keyword>
<evidence type="ECO:0000256" key="2">
    <source>
        <dbReference type="ARBA" id="ARBA00022723"/>
    </source>
</evidence>
<evidence type="ECO:0000256" key="1">
    <source>
        <dbReference type="ARBA" id="ARBA00022468"/>
    </source>
</evidence>
<dbReference type="CDD" id="cd08204">
    <property type="entry name" value="ArfGap"/>
    <property type="match status" value="1"/>
</dbReference>
<keyword evidence="3 5" id="KW-0863">Zinc-finger</keyword>
<accession>A0A2N5SX48</accession>